<evidence type="ECO:0000256" key="3">
    <source>
        <dbReference type="ARBA" id="ARBA00023125"/>
    </source>
</evidence>
<gene>
    <name evidence="7" type="ORF">C7U54_08135</name>
</gene>
<evidence type="ECO:0000256" key="2">
    <source>
        <dbReference type="ARBA" id="ARBA00023015"/>
    </source>
</evidence>
<protein>
    <submittedName>
        <fullName evidence="7">MerR family transcriptional regulator</fullName>
    </submittedName>
</protein>
<keyword evidence="8" id="KW-1185">Reference proteome</keyword>
<dbReference type="SUPFAM" id="SSF46955">
    <property type="entry name" value="Putative DNA-binding domain"/>
    <property type="match status" value="1"/>
</dbReference>
<evidence type="ECO:0000259" key="6">
    <source>
        <dbReference type="PROSITE" id="PS50937"/>
    </source>
</evidence>
<proteinExistence type="predicted"/>
<dbReference type="Pfam" id="PF13411">
    <property type="entry name" value="MerR_1"/>
    <property type="match status" value="1"/>
</dbReference>
<dbReference type="InterPro" id="IPR047057">
    <property type="entry name" value="MerR_fam"/>
</dbReference>
<dbReference type="PANTHER" id="PTHR30204:SF69">
    <property type="entry name" value="MERR-FAMILY TRANSCRIPTIONAL REGULATOR"/>
    <property type="match status" value="1"/>
</dbReference>
<keyword evidence="5" id="KW-0175">Coiled coil</keyword>
<name>A0A2T3FZF5_9FIRM</name>
<evidence type="ECO:0000313" key="8">
    <source>
        <dbReference type="Proteomes" id="UP000240974"/>
    </source>
</evidence>
<reference evidence="7 8" key="1">
    <citation type="journal article" date="2019" name="Int. J. Syst. Evol. Microbiol.">
        <title>Faecalibacillus intestinalis gen. nov., sp. nov. and Faecalibacillus faecis sp. nov., isolated from human faeces.</title>
        <authorList>
            <person name="Seo B."/>
            <person name="Jeon K."/>
            <person name="Baek I."/>
            <person name="Lee Y.M."/>
            <person name="Baek K."/>
            <person name="Ko G."/>
        </authorList>
    </citation>
    <scope>NUCLEOTIDE SEQUENCE [LARGE SCALE GENOMIC DNA]</scope>
    <source>
        <strain evidence="7 8">SNUG30099</strain>
    </source>
</reference>
<dbReference type="GO" id="GO:0003700">
    <property type="term" value="F:DNA-binding transcription factor activity"/>
    <property type="evidence" value="ECO:0007669"/>
    <property type="project" value="InterPro"/>
</dbReference>
<dbReference type="Proteomes" id="UP000240974">
    <property type="component" value="Unassembled WGS sequence"/>
</dbReference>
<dbReference type="GO" id="GO:0003677">
    <property type="term" value="F:DNA binding"/>
    <property type="evidence" value="ECO:0007669"/>
    <property type="project" value="UniProtKB-KW"/>
</dbReference>
<dbReference type="Gene3D" id="1.10.1660.10">
    <property type="match status" value="1"/>
</dbReference>
<dbReference type="PROSITE" id="PS50937">
    <property type="entry name" value="HTH_MERR_2"/>
    <property type="match status" value="1"/>
</dbReference>
<keyword evidence="1" id="KW-0678">Repressor</keyword>
<sequence>MDMTTHEVEEMLSITKKTLIYYENEGLVKPARDSNNYRNYNQEDVSRIKFILLLREMDVTIEEIKQIINDKKSIRDVLENKKDMIKKQHLDLENIDERINNYIKRRKVKIAVDHVLDYGTISDRLYFYKDYLQYGQTKINYSDVKYFKLSMSSSIGLMRVLVAHMNYYVDLDVVTQHDTYSFQIMNNEVVYQMMERIKDYSIEDPLGLVDIYLNKRDMVQLNQYINRHFRKWAKEYHLDNPRESILKKE</sequence>
<keyword evidence="3" id="KW-0238">DNA-binding</keyword>
<accession>A0A2T3FZF5</accession>
<comment type="caution">
    <text evidence="7">The sequence shown here is derived from an EMBL/GenBank/DDBJ whole genome shotgun (WGS) entry which is preliminary data.</text>
</comment>
<evidence type="ECO:0000313" key="7">
    <source>
        <dbReference type="EMBL" id="PST40660.1"/>
    </source>
</evidence>
<keyword evidence="2" id="KW-0805">Transcription regulation</keyword>
<organism evidence="7 8">
    <name type="scientific">Faecalibacillus intestinalis</name>
    <dbReference type="NCBI Taxonomy" id="1982626"/>
    <lineage>
        <taxon>Bacteria</taxon>
        <taxon>Bacillati</taxon>
        <taxon>Bacillota</taxon>
        <taxon>Erysipelotrichia</taxon>
        <taxon>Erysipelotrichales</taxon>
        <taxon>Coprobacillaceae</taxon>
        <taxon>Faecalibacillus</taxon>
    </lineage>
</organism>
<dbReference type="EMBL" id="PYLQ01000010">
    <property type="protein sequence ID" value="PST40660.1"/>
    <property type="molecule type" value="Genomic_DNA"/>
</dbReference>
<feature type="domain" description="HTH merR-type" evidence="6">
    <location>
        <begin position="1"/>
        <end position="70"/>
    </location>
</feature>
<evidence type="ECO:0000256" key="4">
    <source>
        <dbReference type="ARBA" id="ARBA00023163"/>
    </source>
</evidence>
<keyword evidence="4" id="KW-0804">Transcription</keyword>
<dbReference type="SMART" id="SM00422">
    <property type="entry name" value="HTH_MERR"/>
    <property type="match status" value="1"/>
</dbReference>
<dbReference type="InterPro" id="IPR000551">
    <property type="entry name" value="MerR-type_HTH_dom"/>
</dbReference>
<dbReference type="InterPro" id="IPR009061">
    <property type="entry name" value="DNA-bd_dom_put_sf"/>
</dbReference>
<dbReference type="CDD" id="cd00592">
    <property type="entry name" value="HTH_MerR-like"/>
    <property type="match status" value="1"/>
</dbReference>
<dbReference type="PANTHER" id="PTHR30204">
    <property type="entry name" value="REDOX-CYCLING DRUG-SENSING TRANSCRIPTIONAL ACTIVATOR SOXR"/>
    <property type="match status" value="1"/>
</dbReference>
<evidence type="ECO:0000256" key="1">
    <source>
        <dbReference type="ARBA" id="ARBA00022491"/>
    </source>
</evidence>
<evidence type="ECO:0000256" key="5">
    <source>
        <dbReference type="SAM" id="Coils"/>
    </source>
</evidence>
<dbReference type="AlphaFoldDB" id="A0A2T3FZF5"/>
<feature type="coiled-coil region" evidence="5">
    <location>
        <begin position="61"/>
        <end position="98"/>
    </location>
</feature>